<dbReference type="PANTHER" id="PTHR43586">
    <property type="entry name" value="CYSTEINE DESULFURASE"/>
    <property type="match status" value="1"/>
</dbReference>
<sequence length="499" mass="56565">MQSDDYVENIDSISSLEQYFNSFRSQTVGIDYSFQSPYGKKQLIYADWAASGRLYRPIESCIMDSFGPYMANTHTKSNITSTTMTNSYKRARNIIKRHMNANDQDILIMTDSGMTAAVNKLQRILGLKVPEWLQGHLNLSEKRRPVIFVSHMEHHSNHISWAETIGDVVCIDPGEQGSVDPDKLEQALLKYSHRTYKFGSFTACSNVTGISTPYHELARIMHKYGGVCFVDFSASAPYVNINMHPTSPTERLDAIFFSPHKFLGGPGSCGVLIFNSELYKNQVPDHPGGGTVSWTNAWGGRRYYKDIETREDGGTPPILQTIRTALCISLKEKMGCKQLNQREQELTSLLMKELSQIPEIFVLESQSEDRIGIISFVVLNIHYNLFTKLLNDRFGIQARGGCSCAGPYGHYLLHMNEKTSNLITDQLDKGDLTYKPGWVRLSIHPIMTRREILLITSAIRSILINIATWKQDYQYQPSTNDWVNRYTSSEVNVEGLFSF</sequence>
<dbReference type="Pfam" id="PF00266">
    <property type="entry name" value="Aminotran_5"/>
    <property type="match status" value="1"/>
</dbReference>
<comment type="cofactor">
    <cofactor evidence="1">
        <name>pyridoxal 5'-phosphate</name>
        <dbReference type="ChEBI" id="CHEBI:597326"/>
    </cofactor>
</comment>
<organism evidence="4 5">
    <name type="scientific">Paenibacillus crassostreae</name>
    <dbReference type="NCBI Taxonomy" id="1763538"/>
    <lineage>
        <taxon>Bacteria</taxon>
        <taxon>Bacillati</taxon>
        <taxon>Bacillota</taxon>
        <taxon>Bacilli</taxon>
        <taxon>Bacillales</taxon>
        <taxon>Paenibacillaceae</taxon>
        <taxon>Paenibacillus</taxon>
    </lineage>
</organism>
<proteinExistence type="predicted"/>
<evidence type="ECO:0000256" key="1">
    <source>
        <dbReference type="ARBA" id="ARBA00001933"/>
    </source>
</evidence>
<comment type="caution">
    <text evidence="4">The sequence shown here is derived from an EMBL/GenBank/DDBJ whole genome shotgun (WGS) entry which is preliminary data.</text>
</comment>
<dbReference type="AlphaFoldDB" id="A0A167B0E7"/>
<dbReference type="PANTHER" id="PTHR43586:SF8">
    <property type="entry name" value="CYSTEINE DESULFURASE 1, CHLOROPLASTIC"/>
    <property type="match status" value="1"/>
</dbReference>
<reference evidence="4 5" key="1">
    <citation type="submission" date="2016-02" db="EMBL/GenBank/DDBJ databases">
        <title>Paenibacillus sp. LPB0068, isolated from Crassostrea gigas.</title>
        <authorList>
            <person name="Shin S.-K."/>
            <person name="Yi H."/>
        </authorList>
    </citation>
    <scope>NUCLEOTIDE SEQUENCE [LARGE SCALE GENOMIC DNA]</scope>
    <source>
        <strain evidence="4 5">LPB0068</strain>
    </source>
</reference>
<evidence type="ECO:0000256" key="2">
    <source>
        <dbReference type="ARBA" id="ARBA00022898"/>
    </source>
</evidence>
<dbReference type="Gene3D" id="3.40.640.10">
    <property type="entry name" value="Type I PLP-dependent aspartate aminotransferase-like (Major domain)"/>
    <property type="match status" value="1"/>
</dbReference>
<feature type="domain" description="Aminotransferase class V" evidence="3">
    <location>
        <begin position="44"/>
        <end position="452"/>
    </location>
</feature>
<dbReference type="InterPro" id="IPR015422">
    <property type="entry name" value="PyrdxlP-dep_Trfase_small"/>
</dbReference>
<dbReference type="Proteomes" id="UP000077134">
    <property type="component" value="Unassembled WGS sequence"/>
</dbReference>
<name>A0A167B0E7_9BACL</name>
<keyword evidence="4" id="KW-0456">Lyase</keyword>
<dbReference type="GO" id="GO:0016829">
    <property type="term" value="F:lyase activity"/>
    <property type="evidence" value="ECO:0007669"/>
    <property type="project" value="UniProtKB-KW"/>
</dbReference>
<dbReference type="SUPFAM" id="SSF53383">
    <property type="entry name" value="PLP-dependent transferases"/>
    <property type="match status" value="1"/>
</dbReference>
<keyword evidence="5" id="KW-1185">Reference proteome</keyword>
<dbReference type="STRING" id="1763538.LPB68_16225"/>
<keyword evidence="2" id="KW-0663">Pyridoxal phosphate</keyword>
<dbReference type="InterPro" id="IPR015424">
    <property type="entry name" value="PyrdxlP-dep_Trfase"/>
</dbReference>
<protein>
    <submittedName>
        <fullName evidence="4">Selenocysteine lyase</fullName>
    </submittedName>
</protein>
<dbReference type="Gene3D" id="3.90.1150.10">
    <property type="entry name" value="Aspartate Aminotransferase, domain 1"/>
    <property type="match status" value="1"/>
</dbReference>
<dbReference type="InterPro" id="IPR015421">
    <property type="entry name" value="PyrdxlP-dep_Trfase_major"/>
</dbReference>
<accession>A0A167B0E7</accession>
<evidence type="ECO:0000313" key="4">
    <source>
        <dbReference type="EMBL" id="OAB71629.1"/>
    </source>
</evidence>
<evidence type="ECO:0000259" key="3">
    <source>
        <dbReference type="Pfam" id="PF00266"/>
    </source>
</evidence>
<gene>
    <name evidence="4" type="ORF">PNBC_19095</name>
</gene>
<dbReference type="KEGG" id="pcx:LPB68_16225"/>
<dbReference type="EMBL" id="LSFN01000038">
    <property type="protein sequence ID" value="OAB71629.1"/>
    <property type="molecule type" value="Genomic_DNA"/>
</dbReference>
<evidence type="ECO:0000313" key="5">
    <source>
        <dbReference type="Proteomes" id="UP000077134"/>
    </source>
</evidence>
<dbReference type="InterPro" id="IPR000192">
    <property type="entry name" value="Aminotrans_V_dom"/>
</dbReference>